<dbReference type="InterPro" id="IPR052509">
    <property type="entry name" value="Metal_resp_DNA-bind_regulator"/>
</dbReference>
<evidence type="ECO:0000313" key="3">
    <source>
        <dbReference type="EMBL" id="MFC4833161.1"/>
    </source>
</evidence>
<dbReference type="PANTHER" id="PTHR33169:SF14">
    <property type="entry name" value="TRANSCRIPTIONAL REGULATOR RV3488"/>
    <property type="match status" value="1"/>
</dbReference>
<dbReference type="InterPro" id="IPR036388">
    <property type="entry name" value="WH-like_DNA-bd_sf"/>
</dbReference>
<dbReference type="Pfam" id="PF03551">
    <property type="entry name" value="PadR"/>
    <property type="match status" value="1"/>
</dbReference>
<dbReference type="Proteomes" id="UP001595909">
    <property type="component" value="Unassembled WGS sequence"/>
</dbReference>
<dbReference type="Gene3D" id="1.10.10.10">
    <property type="entry name" value="Winged helix-like DNA-binding domain superfamily/Winged helix DNA-binding domain"/>
    <property type="match status" value="1"/>
</dbReference>
<evidence type="ECO:0000259" key="2">
    <source>
        <dbReference type="Pfam" id="PF03551"/>
    </source>
</evidence>
<dbReference type="SUPFAM" id="SSF46785">
    <property type="entry name" value="Winged helix' DNA-binding domain"/>
    <property type="match status" value="1"/>
</dbReference>
<feature type="region of interest" description="Disordered" evidence="1">
    <location>
        <begin position="1"/>
        <end position="129"/>
    </location>
</feature>
<evidence type="ECO:0000256" key="1">
    <source>
        <dbReference type="SAM" id="MobiDB-lite"/>
    </source>
</evidence>
<accession>A0ABV9RG24</accession>
<gene>
    <name evidence="3" type="ORF">ACFPEL_12165</name>
</gene>
<feature type="compositionally biased region" description="Low complexity" evidence="1">
    <location>
        <begin position="102"/>
        <end position="125"/>
    </location>
</feature>
<proteinExistence type="predicted"/>
<feature type="domain" description="Transcription regulator PadR N-terminal" evidence="2">
    <location>
        <begin position="144"/>
        <end position="209"/>
    </location>
</feature>
<dbReference type="PANTHER" id="PTHR33169">
    <property type="entry name" value="PADR-FAMILY TRANSCRIPTIONAL REGULATOR"/>
    <property type="match status" value="1"/>
</dbReference>
<dbReference type="InterPro" id="IPR005149">
    <property type="entry name" value="Tscrpt_reg_PadR_N"/>
</dbReference>
<dbReference type="EMBL" id="JBHSIM010000023">
    <property type="protein sequence ID" value="MFC4833161.1"/>
    <property type="molecule type" value="Genomic_DNA"/>
</dbReference>
<name>A0ABV9RG24_9PSEU</name>
<dbReference type="RefSeq" id="WP_274187276.1">
    <property type="nucleotide sequence ID" value="NZ_BAABHN010000023.1"/>
</dbReference>
<organism evidence="3 4">
    <name type="scientific">Actinomycetospora chibensis</name>
    <dbReference type="NCBI Taxonomy" id="663606"/>
    <lineage>
        <taxon>Bacteria</taxon>
        <taxon>Bacillati</taxon>
        <taxon>Actinomycetota</taxon>
        <taxon>Actinomycetes</taxon>
        <taxon>Pseudonocardiales</taxon>
        <taxon>Pseudonocardiaceae</taxon>
        <taxon>Actinomycetospora</taxon>
    </lineage>
</organism>
<reference evidence="4" key="1">
    <citation type="journal article" date="2019" name="Int. J. Syst. Evol. Microbiol.">
        <title>The Global Catalogue of Microorganisms (GCM) 10K type strain sequencing project: providing services to taxonomists for standard genome sequencing and annotation.</title>
        <authorList>
            <consortium name="The Broad Institute Genomics Platform"/>
            <consortium name="The Broad Institute Genome Sequencing Center for Infectious Disease"/>
            <person name="Wu L."/>
            <person name="Ma J."/>
        </authorList>
    </citation>
    <scope>NUCLEOTIDE SEQUENCE [LARGE SCALE GENOMIC DNA]</scope>
    <source>
        <strain evidence="4">CCUG 50347</strain>
    </source>
</reference>
<evidence type="ECO:0000313" key="4">
    <source>
        <dbReference type="Proteomes" id="UP001595909"/>
    </source>
</evidence>
<comment type="caution">
    <text evidence="3">The sequence shown here is derived from an EMBL/GenBank/DDBJ whole genome shotgun (WGS) entry which is preliminary data.</text>
</comment>
<dbReference type="InterPro" id="IPR036390">
    <property type="entry name" value="WH_DNA-bd_sf"/>
</dbReference>
<protein>
    <submittedName>
        <fullName evidence="3">Helix-turn-helix transcriptional regulator</fullName>
    </submittedName>
</protein>
<sequence length="235" mass="24897">MTADFRMTSDDEQPPDLSDAFGRSATASLRGLLPPRPRRSSEQDAAEGTGTGSPEIPAQGARRAAVVPLTVRTPAPDEVTGAESGSDTPIEVAPAPAPNDVPSAAPAPRGARRPAPASGATAGTANRRWGSVRMASQEHVELLVLVTLRRGPANGRELAERLRADSGGGLAPPPTTIQKTLHHLARHGLVELGTDTDRRRYRLTELGTRIARARVRAWRSVRRAVDRVLDAADEG</sequence>
<keyword evidence="4" id="KW-1185">Reference proteome</keyword>